<organism evidence="2">
    <name type="scientific">Rhipicephalus pulchellus</name>
    <name type="common">Yellow backed tick</name>
    <name type="synonym">Dermacentor pulchellus</name>
    <dbReference type="NCBI Taxonomy" id="72859"/>
    <lineage>
        <taxon>Eukaryota</taxon>
        <taxon>Metazoa</taxon>
        <taxon>Ecdysozoa</taxon>
        <taxon>Arthropoda</taxon>
        <taxon>Chelicerata</taxon>
        <taxon>Arachnida</taxon>
        <taxon>Acari</taxon>
        <taxon>Parasitiformes</taxon>
        <taxon>Ixodida</taxon>
        <taxon>Ixodoidea</taxon>
        <taxon>Ixodidae</taxon>
        <taxon>Rhipicephalinae</taxon>
        <taxon>Rhipicephalus</taxon>
        <taxon>Rhipicephalus</taxon>
    </lineage>
</organism>
<dbReference type="EMBL" id="GACK01004436">
    <property type="protein sequence ID" value="JAA60598.1"/>
    <property type="molecule type" value="mRNA"/>
</dbReference>
<evidence type="ECO:0000313" key="2">
    <source>
        <dbReference type="EMBL" id="JAA60598.1"/>
    </source>
</evidence>
<reference evidence="2" key="1">
    <citation type="submission" date="2012-11" db="EMBL/GenBank/DDBJ databases">
        <authorList>
            <person name="Lucero-Rivera Y.E."/>
            <person name="Tovar-Ramirez D."/>
        </authorList>
    </citation>
    <scope>NUCLEOTIDE SEQUENCE</scope>
    <source>
        <tissue evidence="2">Salivary gland</tissue>
    </source>
</reference>
<protein>
    <submittedName>
        <fullName evidence="2">Putative group i salivary lipocalin</fullName>
    </submittedName>
</protein>
<proteinExistence type="evidence at transcript level"/>
<feature type="signal peptide" evidence="1">
    <location>
        <begin position="1"/>
        <end position="18"/>
    </location>
</feature>
<dbReference type="AlphaFoldDB" id="L7MBP0"/>
<sequence>MACLLITALVALTLIGTAELNNAGEGAAEEGNVSTEIAHKEVEKSNPESSSENLFRKYWECHDYAWTLRSSDTGYVQCKRQHLIQKNATGVLLQTYLPFELHRKILSFQNYWEYQGRDSAFRAVNHELEAKEVQVVLYVGTENNCLVIRWESWAYSDGYEEECEKENSPMAKYKNRTICRNRPHYELQVDNNHTEDVPLDCIEEYNRTITMCSQFKDKQLYNSECKKYRA</sequence>
<name>L7MBP0_RHIPC</name>
<keyword evidence="1" id="KW-0732">Signal</keyword>
<evidence type="ECO:0000256" key="1">
    <source>
        <dbReference type="SAM" id="SignalP"/>
    </source>
</evidence>
<feature type="chain" id="PRO_5003981594" evidence="1">
    <location>
        <begin position="19"/>
        <end position="230"/>
    </location>
</feature>
<accession>L7MBP0</accession>
<reference evidence="2" key="2">
    <citation type="journal article" date="2015" name="J. Proteomics">
        <title>Sexual differences in the sialomes of the zebra tick, Rhipicephalus pulchellus.</title>
        <authorList>
            <person name="Tan A.W."/>
            <person name="Francischetti I.M."/>
            <person name="Slovak M."/>
            <person name="Kini R.M."/>
            <person name="Ribeiro J.M."/>
        </authorList>
    </citation>
    <scope>NUCLEOTIDE SEQUENCE</scope>
    <source>
        <tissue evidence="2">Salivary gland</tissue>
    </source>
</reference>